<protein>
    <recommendedName>
        <fullName evidence="3">Kappa-casein</fullName>
    </recommendedName>
</protein>
<feature type="signal peptide" evidence="1">
    <location>
        <begin position="1"/>
        <end position="16"/>
    </location>
</feature>
<dbReference type="AlphaFoldDB" id="A0AAW2HMX2"/>
<organism evidence="2">
    <name type="scientific">Menopon gallinae</name>
    <name type="common">poultry shaft louse</name>
    <dbReference type="NCBI Taxonomy" id="328185"/>
    <lineage>
        <taxon>Eukaryota</taxon>
        <taxon>Metazoa</taxon>
        <taxon>Ecdysozoa</taxon>
        <taxon>Arthropoda</taxon>
        <taxon>Hexapoda</taxon>
        <taxon>Insecta</taxon>
        <taxon>Pterygota</taxon>
        <taxon>Neoptera</taxon>
        <taxon>Paraneoptera</taxon>
        <taxon>Psocodea</taxon>
        <taxon>Troctomorpha</taxon>
        <taxon>Phthiraptera</taxon>
        <taxon>Amblycera</taxon>
        <taxon>Menoponidae</taxon>
        <taxon>Menopon</taxon>
    </lineage>
</organism>
<evidence type="ECO:0000313" key="2">
    <source>
        <dbReference type="EMBL" id="KAL0271274.1"/>
    </source>
</evidence>
<gene>
    <name evidence="2" type="ORF">PYX00_008415</name>
</gene>
<name>A0AAW2HMX2_9NEOP</name>
<feature type="chain" id="PRO_5043598545" description="Kappa-casein" evidence="1">
    <location>
        <begin position="17"/>
        <end position="204"/>
    </location>
</feature>
<accession>A0AAW2HMX2</accession>
<sequence>MIAYLFLVIAPFLAHAAETPNAGNILEQFAPIKIPNLSQAAQQLPNIAPIVSSATQLLTPKGRRAIEVQQTQPDAVVIPFTNKYLNYPVLKRPNLPYPLDQFNPYPYPYTPEPFVIVPVPNVPRVSVPETYNHYPYYNYPQLLYYLPENQVTYQSQNQYVQNTEQTNTQTQQVAERTVQQVGQVQDVVPQQVQSQQTVQTAGNV</sequence>
<comment type="caution">
    <text evidence="2">The sequence shown here is derived from an EMBL/GenBank/DDBJ whole genome shotgun (WGS) entry which is preliminary data.</text>
</comment>
<evidence type="ECO:0008006" key="3">
    <source>
        <dbReference type="Google" id="ProtNLM"/>
    </source>
</evidence>
<dbReference type="EMBL" id="JARGDH010000004">
    <property type="protein sequence ID" value="KAL0271274.1"/>
    <property type="molecule type" value="Genomic_DNA"/>
</dbReference>
<proteinExistence type="predicted"/>
<reference evidence="2" key="1">
    <citation type="journal article" date="2024" name="Gigascience">
        <title>Chromosome-level genome of the poultry shaft louse Menopon gallinae provides insight into the host-switching and adaptive evolution of parasitic lice.</title>
        <authorList>
            <person name="Xu Y."/>
            <person name="Ma L."/>
            <person name="Liu S."/>
            <person name="Liang Y."/>
            <person name="Liu Q."/>
            <person name="He Z."/>
            <person name="Tian L."/>
            <person name="Duan Y."/>
            <person name="Cai W."/>
            <person name="Li H."/>
            <person name="Song F."/>
        </authorList>
    </citation>
    <scope>NUCLEOTIDE SEQUENCE</scope>
    <source>
        <strain evidence="2">Cailab_2023a</strain>
    </source>
</reference>
<keyword evidence="1" id="KW-0732">Signal</keyword>
<evidence type="ECO:0000256" key="1">
    <source>
        <dbReference type="SAM" id="SignalP"/>
    </source>
</evidence>